<protein>
    <submittedName>
        <fullName evidence="2">Crp/Fnr family transcriptional regulator</fullName>
    </submittedName>
</protein>
<dbReference type="SMART" id="SM00100">
    <property type="entry name" value="cNMP"/>
    <property type="match status" value="1"/>
</dbReference>
<feature type="domain" description="Cyclic nucleotide-binding" evidence="1">
    <location>
        <begin position="18"/>
        <end position="121"/>
    </location>
</feature>
<proteinExistence type="predicted"/>
<sequence length="202" mass="23762">MLSSENTSVEQLINYFKNYFPLNSKERAELFVHFAERRIKRRGFILQQGDVCRHFTFVVSGCFKMYAVDKNGKEHNIQFAAENDWITDLASFYAEKPSQLYIEATEPSLILQIKHPDLLSLYINHHKFDRNFRIIIEQKFIALQNRVLQNISSTAEERYQSFLEQYPHISNRLPNTQIASYLGITPEFLSKIRKDLAQKPNP</sequence>
<organism evidence="2 3">
    <name type="scientific">Chitinophaga filiformis</name>
    <name type="common">Myxococcus filiformis</name>
    <name type="synonym">Flexibacter filiformis</name>
    <dbReference type="NCBI Taxonomy" id="104663"/>
    <lineage>
        <taxon>Bacteria</taxon>
        <taxon>Pseudomonadati</taxon>
        <taxon>Bacteroidota</taxon>
        <taxon>Chitinophagia</taxon>
        <taxon>Chitinophagales</taxon>
        <taxon>Chitinophagaceae</taxon>
        <taxon>Chitinophaga</taxon>
    </lineage>
</organism>
<dbReference type="Proteomes" id="UP000830198">
    <property type="component" value="Chromosome"/>
</dbReference>
<evidence type="ECO:0000313" key="3">
    <source>
        <dbReference type="Proteomes" id="UP000830198"/>
    </source>
</evidence>
<dbReference type="PROSITE" id="PS50042">
    <property type="entry name" value="CNMP_BINDING_3"/>
    <property type="match status" value="1"/>
</dbReference>
<dbReference type="InterPro" id="IPR018490">
    <property type="entry name" value="cNMP-bd_dom_sf"/>
</dbReference>
<reference evidence="2 3" key="1">
    <citation type="submission" date="2022-04" db="EMBL/GenBank/DDBJ databases">
        <title>The arsenic-methylating capacity of Chitinophaga filiformis YT5 during chitin decomposition.</title>
        <authorList>
            <person name="Chen G."/>
            <person name="Liang Y."/>
        </authorList>
    </citation>
    <scope>NUCLEOTIDE SEQUENCE [LARGE SCALE GENOMIC DNA]</scope>
    <source>
        <strain evidence="2 3">YT5</strain>
    </source>
</reference>
<gene>
    <name evidence="2" type="ORF">MYF79_10485</name>
</gene>
<dbReference type="Pfam" id="PF00027">
    <property type="entry name" value="cNMP_binding"/>
    <property type="match status" value="1"/>
</dbReference>
<accession>A0ABY4I9G3</accession>
<dbReference type="CDD" id="cd00038">
    <property type="entry name" value="CAP_ED"/>
    <property type="match status" value="1"/>
</dbReference>
<dbReference type="Gene3D" id="2.60.120.10">
    <property type="entry name" value="Jelly Rolls"/>
    <property type="match status" value="1"/>
</dbReference>
<dbReference type="InterPro" id="IPR014710">
    <property type="entry name" value="RmlC-like_jellyroll"/>
</dbReference>
<dbReference type="InterPro" id="IPR000595">
    <property type="entry name" value="cNMP-bd_dom"/>
</dbReference>
<name>A0ABY4I9G3_CHIFI</name>
<evidence type="ECO:0000259" key="1">
    <source>
        <dbReference type="PROSITE" id="PS50042"/>
    </source>
</evidence>
<evidence type="ECO:0000313" key="2">
    <source>
        <dbReference type="EMBL" id="UPK71708.1"/>
    </source>
</evidence>
<dbReference type="EMBL" id="CP095855">
    <property type="protein sequence ID" value="UPK71708.1"/>
    <property type="molecule type" value="Genomic_DNA"/>
</dbReference>
<dbReference type="SUPFAM" id="SSF51206">
    <property type="entry name" value="cAMP-binding domain-like"/>
    <property type="match status" value="1"/>
</dbReference>
<keyword evidence="3" id="KW-1185">Reference proteome</keyword>
<dbReference type="RefSeq" id="WP_247813825.1">
    <property type="nucleotide sequence ID" value="NZ_CP095855.1"/>
</dbReference>